<dbReference type="AlphaFoldDB" id="A0A2N4UPN3"/>
<sequence length="190" mass="21527">MAKNSMFDADANDQTDELLKRAAKKAVENNVKQVQETGGLRKRTTYSDDEIRDPLSLVGHEALSYTGMDYMQKNGKVTNLIMSPFAKVTAMSRAKLSDVTATFSQQTSREFDQYMSILGFTFLVEHFGAERALERFTRTEVERILSATNDIQNQMTRAQMAIQEVLLSNAGQLNENDARVKRNDDEKDKK</sequence>
<comment type="caution">
    <text evidence="1">The sequence shown here is derived from an EMBL/GenBank/DDBJ whole genome shotgun (WGS) entry which is preliminary data.</text>
</comment>
<dbReference type="Proteomes" id="UP000234420">
    <property type="component" value="Unassembled WGS sequence"/>
</dbReference>
<accession>A0A2N4UPN3</accession>
<reference evidence="1 2" key="1">
    <citation type="journal article" date="2018" name="Syst. Appl. Microbiol.">
        <title>Photobacterium carnosum sp. nov., isolated from spoiled modified atmosphere packaged poultry meat.</title>
        <authorList>
            <person name="Hilgarth M."/>
            <person name="Fuertes S."/>
            <person name="Ehrmann M."/>
            <person name="Vogel R.F."/>
        </authorList>
    </citation>
    <scope>NUCLEOTIDE SEQUENCE [LARGE SCALE GENOMIC DNA]</scope>
    <source>
        <strain evidence="1 2">TMW 2.2021</strain>
    </source>
</reference>
<protein>
    <submittedName>
        <fullName evidence="1">Uncharacterized protein</fullName>
    </submittedName>
</protein>
<name>A0A2N4UPN3_9GAMM</name>
<keyword evidence="2" id="KW-1185">Reference proteome</keyword>
<organism evidence="1 2">
    <name type="scientific">Photobacterium carnosum</name>
    <dbReference type="NCBI Taxonomy" id="2023717"/>
    <lineage>
        <taxon>Bacteria</taxon>
        <taxon>Pseudomonadati</taxon>
        <taxon>Pseudomonadota</taxon>
        <taxon>Gammaproteobacteria</taxon>
        <taxon>Vibrionales</taxon>
        <taxon>Vibrionaceae</taxon>
        <taxon>Photobacterium</taxon>
    </lineage>
</organism>
<evidence type="ECO:0000313" key="2">
    <source>
        <dbReference type="Proteomes" id="UP000234420"/>
    </source>
</evidence>
<proteinExistence type="predicted"/>
<evidence type="ECO:0000313" key="1">
    <source>
        <dbReference type="EMBL" id="PLC56977.1"/>
    </source>
</evidence>
<dbReference type="RefSeq" id="WP_065208020.1">
    <property type="nucleotide sequence ID" value="NZ_JABJXE010000011.1"/>
</dbReference>
<dbReference type="EMBL" id="NPIB01000021">
    <property type="protein sequence ID" value="PLC56977.1"/>
    <property type="molecule type" value="Genomic_DNA"/>
</dbReference>
<gene>
    <name evidence="1" type="ORF">CIK00_15285</name>
</gene>